<protein>
    <submittedName>
        <fullName evidence="10">Sulfatase 1</fullName>
    </submittedName>
</protein>
<keyword evidence="11" id="KW-1185">Reference proteome</keyword>
<dbReference type="InterPro" id="IPR017850">
    <property type="entry name" value="Alkaline_phosphatase_core_sf"/>
</dbReference>
<evidence type="ECO:0000256" key="2">
    <source>
        <dbReference type="ARBA" id="ARBA00008779"/>
    </source>
</evidence>
<dbReference type="OrthoDB" id="9783154at2"/>
<feature type="domain" description="Sulfatase N-terminal" evidence="9">
    <location>
        <begin position="32"/>
        <end position="341"/>
    </location>
</feature>
<name>A6DJE5_9BACT</name>
<keyword evidence="4 8" id="KW-0732">Signal</keyword>
<feature type="signal peptide" evidence="8">
    <location>
        <begin position="1"/>
        <end position="26"/>
    </location>
</feature>
<feature type="compositionally biased region" description="Polar residues" evidence="7">
    <location>
        <begin position="470"/>
        <end position="490"/>
    </location>
</feature>
<dbReference type="SUPFAM" id="SSF53649">
    <property type="entry name" value="Alkaline phosphatase-like"/>
    <property type="match status" value="1"/>
</dbReference>
<dbReference type="RefSeq" id="WP_007278016.1">
    <property type="nucleotide sequence ID" value="NZ_ABCK01000006.1"/>
</dbReference>
<dbReference type="AlphaFoldDB" id="A6DJE5"/>
<evidence type="ECO:0000256" key="1">
    <source>
        <dbReference type="ARBA" id="ARBA00001913"/>
    </source>
</evidence>
<feature type="chain" id="PRO_5002694437" evidence="8">
    <location>
        <begin position="27"/>
        <end position="490"/>
    </location>
</feature>
<dbReference type="EMBL" id="ABCK01000006">
    <property type="protein sequence ID" value="EDM28019.1"/>
    <property type="molecule type" value="Genomic_DNA"/>
</dbReference>
<gene>
    <name evidence="10" type="ORF">LNTAR_11721</name>
</gene>
<dbReference type="Pfam" id="PF00884">
    <property type="entry name" value="Sulfatase"/>
    <property type="match status" value="1"/>
</dbReference>
<evidence type="ECO:0000256" key="4">
    <source>
        <dbReference type="ARBA" id="ARBA00022729"/>
    </source>
</evidence>
<evidence type="ECO:0000256" key="3">
    <source>
        <dbReference type="ARBA" id="ARBA00022723"/>
    </source>
</evidence>
<organism evidence="10 11">
    <name type="scientific">Lentisphaera araneosa HTCC2155</name>
    <dbReference type="NCBI Taxonomy" id="313628"/>
    <lineage>
        <taxon>Bacteria</taxon>
        <taxon>Pseudomonadati</taxon>
        <taxon>Lentisphaerota</taxon>
        <taxon>Lentisphaeria</taxon>
        <taxon>Lentisphaerales</taxon>
        <taxon>Lentisphaeraceae</taxon>
        <taxon>Lentisphaera</taxon>
    </lineage>
</organism>
<comment type="cofactor">
    <cofactor evidence="1">
        <name>Ca(2+)</name>
        <dbReference type="ChEBI" id="CHEBI:29108"/>
    </cofactor>
</comment>
<sequence>MKFNLRTRSIMALSVFCSTLSFATFAKDSEKPNFIIFYTDDLGYGDTSVPMMKDRPDLTKPLYKTPHLERLAQDGMRFSNAYSPAPTCTPSRISLQFGKTTAKTKVMNVHDVMAKKNGIDLKNHKGMAEFVKEADPNYVTAHFGKGMTIRRMDDIGYDITDNIDDIKEGNGNFHGDWLSIKNRKPIPDDDPKRVFSLTKSSVDFINTQAKANKPFFLMVSHYAVHVKHAALEETIKKYQIGDVDYKDARYAALIEHLDDSLGAMLKALDDNGIADNTYVIFTSDNGGGHGGNPSLQGGKAKMMEGGLRVPTVVRGPGIPADSQCDVPIVQYDFLATLHELSGNPNPLPDDIDGGSLVDVFRNGNEGKVERNTPFLVFHYPYYAGVPVSAIRMGDYKFMRQLNTGETRLHNVATDMGEEKNLINSMPEKAAEMDKLLKVYVAEVGAWDIDDVYAERLGELKKRLKPDSSDNTKVSSQIERTKANQANKKWL</sequence>
<dbReference type="PANTHER" id="PTHR42693:SF42">
    <property type="entry name" value="ARYLSULFATASE G"/>
    <property type="match status" value="1"/>
</dbReference>
<evidence type="ECO:0000259" key="9">
    <source>
        <dbReference type="Pfam" id="PF00884"/>
    </source>
</evidence>
<dbReference type="PANTHER" id="PTHR42693">
    <property type="entry name" value="ARYLSULFATASE FAMILY MEMBER"/>
    <property type="match status" value="1"/>
</dbReference>
<dbReference type="InterPro" id="IPR050738">
    <property type="entry name" value="Sulfatase"/>
</dbReference>
<keyword evidence="5" id="KW-0378">Hydrolase</keyword>
<keyword evidence="3" id="KW-0479">Metal-binding</keyword>
<dbReference type="InterPro" id="IPR000917">
    <property type="entry name" value="Sulfatase_N"/>
</dbReference>
<evidence type="ECO:0000313" key="10">
    <source>
        <dbReference type="EMBL" id="EDM28019.1"/>
    </source>
</evidence>
<dbReference type="GO" id="GO:0046872">
    <property type="term" value="F:metal ion binding"/>
    <property type="evidence" value="ECO:0007669"/>
    <property type="project" value="UniProtKB-KW"/>
</dbReference>
<accession>A6DJE5</accession>
<evidence type="ECO:0000256" key="7">
    <source>
        <dbReference type="SAM" id="MobiDB-lite"/>
    </source>
</evidence>
<dbReference type="eggNOG" id="COG3119">
    <property type="taxonomic scope" value="Bacteria"/>
</dbReference>
<proteinExistence type="inferred from homology"/>
<evidence type="ECO:0000256" key="6">
    <source>
        <dbReference type="ARBA" id="ARBA00022837"/>
    </source>
</evidence>
<dbReference type="CDD" id="cd16144">
    <property type="entry name" value="ARS_like"/>
    <property type="match status" value="1"/>
</dbReference>
<dbReference type="Gene3D" id="3.30.1120.10">
    <property type="match status" value="1"/>
</dbReference>
<dbReference type="STRING" id="313628.LNTAR_11721"/>
<keyword evidence="6" id="KW-0106">Calcium</keyword>
<evidence type="ECO:0000256" key="5">
    <source>
        <dbReference type="ARBA" id="ARBA00022801"/>
    </source>
</evidence>
<evidence type="ECO:0000256" key="8">
    <source>
        <dbReference type="SAM" id="SignalP"/>
    </source>
</evidence>
<dbReference type="Gene3D" id="3.40.720.10">
    <property type="entry name" value="Alkaline Phosphatase, subunit A"/>
    <property type="match status" value="1"/>
</dbReference>
<comment type="caution">
    <text evidence="10">The sequence shown here is derived from an EMBL/GenBank/DDBJ whole genome shotgun (WGS) entry which is preliminary data.</text>
</comment>
<reference evidence="10 11" key="1">
    <citation type="journal article" date="2010" name="J. Bacteriol.">
        <title>Genome sequence of Lentisphaera araneosa HTCC2155T, the type species of the order Lentisphaerales in the phylum Lentisphaerae.</title>
        <authorList>
            <person name="Thrash J.C."/>
            <person name="Cho J.C."/>
            <person name="Vergin K.L."/>
            <person name="Morris R.M."/>
            <person name="Giovannoni S.J."/>
        </authorList>
    </citation>
    <scope>NUCLEOTIDE SEQUENCE [LARGE SCALE GENOMIC DNA]</scope>
    <source>
        <strain evidence="10 11">HTCC2155</strain>
    </source>
</reference>
<dbReference type="GO" id="GO:0004065">
    <property type="term" value="F:arylsulfatase activity"/>
    <property type="evidence" value="ECO:0007669"/>
    <property type="project" value="TreeGrafter"/>
</dbReference>
<feature type="region of interest" description="Disordered" evidence="7">
    <location>
        <begin position="464"/>
        <end position="490"/>
    </location>
</feature>
<comment type="similarity">
    <text evidence="2">Belongs to the sulfatase family.</text>
</comment>
<evidence type="ECO:0000313" key="11">
    <source>
        <dbReference type="Proteomes" id="UP000004947"/>
    </source>
</evidence>
<dbReference type="Proteomes" id="UP000004947">
    <property type="component" value="Unassembled WGS sequence"/>
</dbReference>